<accession>B2UM90</accession>
<dbReference type="AlphaFoldDB" id="B2UM90"/>
<organism evidence="2 3">
    <name type="scientific">Akkermansia muciniphila (strain ATCC BAA-835 / DSM 22959 / JCM 33894 / BCRC 81048 / CCUG 64013 / CIP 107961 / Muc)</name>
    <dbReference type="NCBI Taxonomy" id="349741"/>
    <lineage>
        <taxon>Bacteria</taxon>
        <taxon>Pseudomonadati</taxon>
        <taxon>Verrucomicrobiota</taxon>
        <taxon>Verrucomicrobiia</taxon>
        <taxon>Verrucomicrobiales</taxon>
        <taxon>Akkermansiaceae</taxon>
        <taxon>Akkermansia</taxon>
    </lineage>
</organism>
<proteinExistence type="predicted"/>
<reference evidence="3" key="1">
    <citation type="journal article" date="2011" name="PLoS ONE">
        <title>The genome of Akkermansia muciniphila, a dedicated intestinal mucin degrader, and its use in exploring intestinal metagenomes.</title>
        <authorList>
            <person name="van Passel M.W."/>
            <person name="Kant R."/>
            <person name="Zoetendal E.G."/>
            <person name="Plugge C.M."/>
            <person name="Derrien M."/>
            <person name="Malfatti S.A."/>
            <person name="Chain P.S."/>
            <person name="Woyke T."/>
            <person name="Palva A."/>
            <person name="de Vos W.M."/>
            <person name="Smidt H."/>
        </authorList>
    </citation>
    <scope>NUCLEOTIDE SEQUENCE [LARGE SCALE GENOMIC DNA]</scope>
    <source>
        <strain evidence="3">ATCC BAA-835 / DSM 22959 / JCM 33894 / BCRC 81048 / CCUG 64013 / CIP 107961 / Muc</strain>
    </source>
</reference>
<evidence type="ECO:0000313" key="3">
    <source>
        <dbReference type="Proteomes" id="UP000001031"/>
    </source>
</evidence>
<gene>
    <name evidence="2" type="ordered locus">Amuc_0195</name>
</gene>
<dbReference type="EMBL" id="CP001071">
    <property type="protein sequence ID" value="ACD04039.1"/>
    <property type="molecule type" value="Genomic_DNA"/>
</dbReference>
<keyword evidence="3" id="KW-1185">Reference proteome</keyword>
<feature type="compositionally biased region" description="Polar residues" evidence="1">
    <location>
        <begin position="8"/>
        <end position="23"/>
    </location>
</feature>
<evidence type="ECO:0000313" key="2">
    <source>
        <dbReference type="EMBL" id="ACD04039.1"/>
    </source>
</evidence>
<evidence type="ECO:0000256" key="1">
    <source>
        <dbReference type="SAM" id="MobiDB-lite"/>
    </source>
</evidence>
<sequence length="45" mass="4876">MPGWSAPFSVTGQSNQGSQEQAVMSRENFSCFNRGGMLPQMPAAR</sequence>
<dbReference type="PaxDb" id="349741-Amuc_0195"/>
<dbReference type="HOGENOM" id="CLU_3195221_0_0_0"/>
<name>B2UM90_AKKM8</name>
<protein>
    <submittedName>
        <fullName evidence="2">Uncharacterized protein</fullName>
    </submittedName>
</protein>
<feature type="region of interest" description="Disordered" evidence="1">
    <location>
        <begin position="1"/>
        <end position="23"/>
    </location>
</feature>
<dbReference type="Proteomes" id="UP000001031">
    <property type="component" value="Chromosome"/>
</dbReference>
<dbReference type="KEGG" id="amu:Amuc_0195"/>